<organism evidence="2 3">
    <name type="scientific">Clostridium scatologenes</name>
    <dbReference type="NCBI Taxonomy" id="1548"/>
    <lineage>
        <taxon>Bacteria</taxon>
        <taxon>Bacillati</taxon>
        <taxon>Bacillota</taxon>
        <taxon>Clostridia</taxon>
        <taxon>Eubacteriales</taxon>
        <taxon>Clostridiaceae</taxon>
        <taxon>Clostridium</taxon>
    </lineage>
</organism>
<sequence length="71" mass="8356">MKENEIIEAIAYALEIDKERLNNDTKRESIEEWDSLGHIEIISELEERLNIKIPFEGIADIEKVSDFFKYA</sequence>
<feature type="domain" description="Carrier" evidence="1">
    <location>
        <begin position="1"/>
        <end position="71"/>
    </location>
</feature>
<evidence type="ECO:0000259" key="1">
    <source>
        <dbReference type="PROSITE" id="PS50075"/>
    </source>
</evidence>
<dbReference type="Proteomes" id="UP000033115">
    <property type="component" value="Chromosome"/>
</dbReference>
<dbReference type="HOGENOM" id="CLU_108696_20_4_9"/>
<dbReference type="RefSeq" id="WP_029162514.1">
    <property type="nucleotide sequence ID" value="NZ_CP009933.1"/>
</dbReference>
<dbReference type="InterPro" id="IPR009081">
    <property type="entry name" value="PP-bd_ACP"/>
</dbReference>
<dbReference type="InterPro" id="IPR036736">
    <property type="entry name" value="ACP-like_sf"/>
</dbReference>
<dbReference type="AlphaFoldDB" id="A0A0E3JPK5"/>
<dbReference type="Pfam" id="PF00550">
    <property type="entry name" value="PP-binding"/>
    <property type="match status" value="1"/>
</dbReference>
<gene>
    <name evidence="2" type="ORF">CSCA_3179</name>
</gene>
<proteinExistence type="predicted"/>
<accession>A0A0E3JPK5</accession>
<dbReference type="SUPFAM" id="SSF47336">
    <property type="entry name" value="ACP-like"/>
    <property type="match status" value="1"/>
</dbReference>
<evidence type="ECO:0000313" key="3">
    <source>
        <dbReference type="Proteomes" id="UP000033115"/>
    </source>
</evidence>
<evidence type="ECO:0000313" key="2">
    <source>
        <dbReference type="EMBL" id="AKA70304.1"/>
    </source>
</evidence>
<dbReference type="EMBL" id="CP009933">
    <property type="protein sequence ID" value="AKA70304.1"/>
    <property type="molecule type" value="Genomic_DNA"/>
</dbReference>
<dbReference type="PROSITE" id="PS50075">
    <property type="entry name" value="CARRIER"/>
    <property type="match status" value="1"/>
</dbReference>
<dbReference type="KEGG" id="csq:CSCA_3179"/>
<reference evidence="2 3" key="1">
    <citation type="journal article" date="2015" name="J. Biotechnol.">
        <title>Complete genome sequence of a malodorant-producing acetogen, Clostridium scatologenes ATCC 25775(T).</title>
        <authorList>
            <person name="Zhu Z."/>
            <person name="Guo T."/>
            <person name="Zheng H."/>
            <person name="Song T."/>
            <person name="Ouyang P."/>
            <person name="Xie J."/>
        </authorList>
    </citation>
    <scope>NUCLEOTIDE SEQUENCE [LARGE SCALE GENOMIC DNA]</scope>
    <source>
        <strain evidence="2 3">ATCC 25775</strain>
    </source>
</reference>
<keyword evidence="3" id="KW-1185">Reference proteome</keyword>
<name>A0A0E3JPK5_CLOSL</name>
<dbReference type="STRING" id="1548.CSCA_3179"/>
<protein>
    <submittedName>
        <fullName evidence="2">Phosphopantetheine-binding</fullName>
    </submittedName>
</protein>
<dbReference type="Gene3D" id="1.10.1200.10">
    <property type="entry name" value="ACP-like"/>
    <property type="match status" value="1"/>
</dbReference>